<dbReference type="EMBL" id="BOOW01000012">
    <property type="protein sequence ID" value="GII91762.1"/>
    <property type="molecule type" value="Genomic_DNA"/>
</dbReference>
<feature type="transmembrane region" description="Helical" evidence="1">
    <location>
        <begin position="33"/>
        <end position="54"/>
    </location>
</feature>
<keyword evidence="4" id="KW-1185">Reference proteome</keyword>
<keyword evidence="1" id="KW-1133">Transmembrane helix</keyword>
<reference evidence="3" key="1">
    <citation type="submission" date="2021-01" db="EMBL/GenBank/DDBJ databases">
        <title>Whole genome shotgun sequence of Sinosporangium siamense NBRC 109515.</title>
        <authorList>
            <person name="Komaki H."/>
            <person name="Tamura T."/>
        </authorList>
    </citation>
    <scope>NUCLEOTIDE SEQUENCE</scope>
    <source>
        <strain evidence="3">NBRC 109515</strain>
    </source>
</reference>
<dbReference type="Pfam" id="PF05729">
    <property type="entry name" value="NACHT"/>
    <property type="match status" value="1"/>
</dbReference>
<dbReference type="InterPro" id="IPR007111">
    <property type="entry name" value="NACHT_NTPase"/>
</dbReference>
<evidence type="ECO:0000259" key="2">
    <source>
        <dbReference type="Pfam" id="PF05729"/>
    </source>
</evidence>
<name>A0A919RDL8_9ACTN</name>
<accession>A0A919RDL8</accession>
<evidence type="ECO:0000256" key="1">
    <source>
        <dbReference type="SAM" id="Phobius"/>
    </source>
</evidence>
<dbReference type="Gene3D" id="3.40.50.300">
    <property type="entry name" value="P-loop containing nucleotide triphosphate hydrolases"/>
    <property type="match status" value="1"/>
</dbReference>
<dbReference type="RefSeq" id="WP_204023908.1">
    <property type="nucleotide sequence ID" value="NZ_BOOW01000012.1"/>
</dbReference>
<feature type="transmembrane region" description="Helical" evidence="1">
    <location>
        <begin position="563"/>
        <end position="587"/>
    </location>
</feature>
<evidence type="ECO:0000313" key="3">
    <source>
        <dbReference type="EMBL" id="GII91762.1"/>
    </source>
</evidence>
<feature type="transmembrane region" description="Helical" evidence="1">
    <location>
        <begin position="594"/>
        <end position="613"/>
    </location>
</feature>
<feature type="transmembrane region" description="Helical" evidence="1">
    <location>
        <begin position="493"/>
        <end position="515"/>
    </location>
</feature>
<comment type="caution">
    <text evidence="3">The sequence shown here is derived from an EMBL/GenBank/DDBJ whole genome shotgun (WGS) entry which is preliminary data.</text>
</comment>
<feature type="transmembrane region" description="Helical" evidence="1">
    <location>
        <begin position="468"/>
        <end position="487"/>
    </location>
</feature>
<organism evidence="3 4">
    <name type="scientific">Sinosporangium siamense</name>
    <dbReference type="NCBI Taxonomy" id="1367973"/>
    <lineage>
        <taxon>Bacteria</taxon>
        <taxon>Bacillati</taxon>
        <taxon>Actinomycetota</taxon>
        <taxon>Actinomycetes</taxon>
        <taxon>Streptosporangiales</taxon>
        <taxon>Streptosporangiaceae</taxon>
        <taxon>Sinosporangium</taxon>
    </lineage>
</organism>
<keyword evidence="1" id="KW-0812">Transmembrane</keyword>
<evidence type="ECO:0000313" key="4">
    <source>
        <dbReference type="Proteomes" id="UP000606172"/>
    </source>
</evidence>
<sequence>MRAHSLITTALVAVALLLAGNLAATTVEISWSAWPLAVWSTVVFLIGALVWGELSRRRSAPPAKTAGTAEQTLADLVAERWRDEADDPCPIPLRWGPAGEDGDDVATLARKFLAMERRRLVVLGGSGTGKSTLTMRLVCELLSRRAGHPGEPLPVPLPVAEWDPELHPHPHDWFAARLAQDYPAAALDPDAVRRLIAGGRVLPVLDGLDELPAPARTAFLTALSARLGGDDQVILTCRTEAYPYDVPFPAMVIEPLPIGHTTAAEHLRSCLPQEPGPGWNRILDALSTTPPRNTALAELCQTPLGLWLVRTVYMRRGTDPADLLGDFPDAAALRSHLLDHLIPALVDGDTSRPRRRDPARVRRWLGYLAFTMTSPTVDGAPRTRDLAWWRLARLTGTGTAPAPRDHMVAIGIGMVVLGLLGGVVAGVFAAVVGLVAARLIGRTLISACPAAKDAQPGPALLRLRGRDAAVPLAAAVVLGLLTGLSFAVSSGPVFGICLGLVITLAVGPALGLEVAPAAGRAASPMATWRADRARNLGRVLALAVAGGLAGALVNALFDTHGYLGGLLGGAAGGVGGSALGAFAGMLVATWAGEAAAGIAGGVTGGLFGGLMGVDEFNIGSRRAWLAYFVMTCRLARRGHLPRGLMPFLDDAHRMGLLRAAGPVYRFRHAELQDHLAAAHAREHKVAYGTAGADHTA</sequence>
<feature type="transmembrane region" description="Helical" evidence="1">
    <location>
        <begin position="364"/>
        <end position="381"/>
    </location>
</feature>
<dbReference type="InterPro" id="IPR027417">
    <property type="entry name" value="P-loop_NTPase"/>
</dbReference>
<gene>
    <name evidence="3" type="ORF">Ssi02_19930</name>
</gene>
<dbReference type="SUPFAM" id="SSF52540">
    <property type="entry name" value="P-loop containing nucleoside triphosphate hydrolases"/>
    <property type="match status" value="1"/>
</dbReference>
<feature type="domain" description="NACHT" evidence="2">
    <location>
        <begin position="118"/>
        <end position="241"/>
    </location>
</feature>
<proteinExistence type="predicted"/>
<dbReference type="Proteomes" id="UP000606172">
    <property type="component" value="Unassembled WGS sequence"/>
</dbReference>
<dbReference type="AlphaFoldDB" id="A0A919RDL8"/>
<protein>
    <submittedName>
        <fullName evidence="3">NACHT domain-containing protein</fullName>
    </submittedName>
</protein>
<keyword evidence="1" id="KW-0472">Membrane</keyword>
<feature type="transmembrane region" description="Helical" evidence="1">
    <location>
        <begin position="536"/>
        <end position="557"/>
    </location>
</feature>
<feature type="transmembrane region" description="Helical" evidence="1">
    <location>
        <begin position="408"/>
        <end position="436"/>
    </location>
</feature>